<evidence type="ECO:0000313" key="2">
    <source>
        <dbReference type="Proteomes" id="UP001057402"/>
    </source>
</evidence>
<organism evidence="1 2">
    <name type="scientific">Melastoma candidum</name>
    <dbReference type="NCBI Taxonomy" id="119954"/>
    <lineage>
        <taxon>Eukaryota</taxon>
        <taxon>Viridiplantae</taxon>
        <taxon>Streptophyta</taxon>
        <taxon>Embryophyta</taxon>
        <taxon>Tracheophyta</taxon>
        <taxon>Spermatophyta</taxon>
        <taxon>Magnoliopsida</taxon>
        <taxon>eudicotyledons</taxon>
        <taxon>Gunneridae</taxon>
        <taxon>Pentapetalae</taxon>
        <taxon>rosids</taxon>
        <taxon>malvids</taxon>
        <taxon>Myrtales</taxon>
        <taxon>Melastomataceae</taxon>
        <taxon>Melastomatoideae</taxon>
        <taxon>Melastomateae</taxon>
        <taxon>Melastoma</taxon>
    </lineage>
</organism>
<keyword evidence="2" id="KW-1185">Reference proteome</keyword>
<sequence>MPSAPPPPPPLLLLLLLLLLPSILSSIPVSYSMDETRVLFDVKSALSDSRTVDKDGAFVSWIEGNDKCNFTGVTCDDSGSVTAISLSRKGLAGVVPFGSICELRSLQKLDMGNNSLYGNVSGGLKNCTRLKHLDLGYNHFIGEAPDLSGLIDLEVLNLNRSGLSGTFPWTSLRNMSKLSFLSLGDNLFDESPFPMEVLALKNLYWLYLTNCTISGRIPDEIGNLTLLENLELSDNLLWGEIPGGIGRLGRIRQLELYNNSLTGKLPVGLGNLTTLLNFDASTNMLEGDLSVIRSLTGLNSLQLLKNNLSGQIPEELGNFRSLTELSLYENQLTGLIPQNLGSWADFEYIDVSENLLTGGIPPDMCKKGKMRDFLMLQNKLTGGIPGTYANCLSLQRLRVSNNSLSGTVPAGIWGLPNLVILDLAENLLQGPITPDIGRAKSLSQLFLTHSSFWGTFPEEIGNATSLVSIQASFNRFTGGIPSVIGKLSKLNSLDLSANMFSGPIPETIGSCISLTAIDLSNNSLSGNIPYTIGSIGMLNSLNLSGNQLSGEIPASLALPRLSLLDLSNNRLTGQIPESLTIPAYRGSFIGNPGLCSSNFVQFQTCIRASNSSRSLRTVIIGFLVGACAALLFLGCFLFVKSKMTGDENLRRKYPFKQDSWNMRPYRVLTFTEDEIVRAMRTENAIGQGGTGNVYRIVLRTGEQLAVKHILRSLNSSYGFARSSSKCSSAMLSNTNSRPTEFDAEIASLSSIRHVNVVKLYCSITSEDSYLLVYEYLPNGSLWDRLHSRPDNDTMTMLEWRVRYEIALGAARGLEYLHHGCARPIIHRDVKSSNILLDEHWKPRIADFGLAKIMQTCNSAVDWTRVIVGTHGYIAPEYAYSTKIMEKSDVYSFGVVLMELVTGKRPIEAEFGEGKDIVFWVTSRMSREMRRRMAEMVDPRLSGAETEDAIKVLQVAVRCTAKFPTLRPSMRTVVQMLEEIETRASMSSHQIHSL</sequence>
<gene>
    <name evidence="1" type="ORF">MLD38_022928</name>
</gene>
<dbReference type="EMBL" id="CM042885">
    <property type="protein sequence ID" value="KAI4367160.1"/>
    <property type="molecule type" value="Genomic_DNA"/>
</dbReference>
<proteinExistence type="predicted"/>
<dbReference type="Proteomes" id="UP001057402">
    <property type="component" value="Chromosome 6"/>
</dbReference>
<evidence type="ECO:0000313" key="1">
    <source>
        <dbReference type="EMBL" id="KAI4367160.1"/>
    </source>
</evidence>
<accession>A0ACB9QPC2</accession>
<protein>
    <submittedName>
        <fullName evidence="1">Uncharacterized protein</fullName>
    </submittedName>
</protein>
<name>A0ACB9QPC2_9MYRT</name>
<reference evidence="2" key="1">
    <citation type="journal article" date="2023" name="Front. Plant Sci.">
        <title>Chromosomal-level genome assembly of Melastoma candidum provides insights into trichome evolution.</title>
        <authorList>
            <person name="Zhong Y."/>
            <person name="Wu W."/>
            <person name="Sun C."/>
            <person name="Zou P."/>
            <person name="Liu Y."/>
            <person name="Dai S."/>
            <person name="Zhou R."/>
        </authorList>
    </citation>
    <scope>NUCLEOTIDE SEQUENCE [LARGE SCALE GENOMIC DNA]</scope>
</reference>
<comment type="caution">
    <text evidence="1">The sequence shown here is derived from an EMBL/GenBank/DDBJ whole genome shotgun (WGS) entry which is preliminary data.</text>
</comment>